<evidence type="ECO:0000256" key="1">
    <source>
        <dbReference type="SAM" id="MobiDB-lite"/>
    </source>
</evidence>
<accession>A0A6S6NYP4</accession>
<name>A0A6S6NYP4_9MYCO</name>
<feature type="compositionally biased region" description="Pro residues" evidence="1">
    <location>
        <begin position="98"/>
        <end position="111"/>
    </location>
</feature>
<dbReference type="RefSeq" id="WP_185293828.1">
    <property type="nucleotide sequence ID" value="NZ_AP023287.1"/>
</dbReference>
<dbReference type="InterPro" id="IPR058693">
    <property type="entry name" value="Fn3_SaeA_3rd"/>
</dbReference>
<dbReference type="InterPro" id="IPR058694">
    <property type="entry name" value="Fn3_SaeA_4th"/>
</dbReference>
<dbReference type="Pfam" id="PF25832">
    <property type="entry name" value="Fn3_SaeA_2nd"/>
    <property type="match status" value="1"/>
</dbReference>
<evidence type="ECO:0000259" key="5">
    <source>
        <dbReference type="Pfam" id="PF25834"/>
    </source>
</evidence>
<protein>
    <submittedName>
        <fullName evidence="8">Putative ESX-1 scaffolding and assembly protein SaeA</fullName>
    </submittedName>
</protein>
<evidence type="ECO:0000259" key="2">
    <source>
        <dbReference type="Pfam" id="PF25831"/>
    </source>
</evidence>
<feature type="domain" description="SaeA fourth Fn3-like" evidence="6">
    <location>
        <begin position="450"/>
        <end position="541"/>
    </location>
</feature>
<dbReference type="InterPro" id="IPR058695">
    <property type="entry name" value="SaeA_N"/>
</dbReference>
<dbReference type="EMBL" id="AP023287">
    <property type="protein sequence ID" value="BCI50766.1"/>
    <property type="molecule type" value="Genomic_DNA"/>
</dbReference>
<organism evidence="8 9">
    <name type="scientific">Mycolicibacterium litorale</name>
    <dbReference type="NCBI Taxonomy" id="758802"/>
    <lineage>
        <taxon>Bacteria</taxon>
        <taxon>Bacillati</taxon>
        <taxon>Actinomycetota</taxon>
        <taxon>Actinomycetes</taxon>
        <taxon>Mycobacteriales</taxon>
        <taxon>Mycobacteriaceae</taxon>
        <taxon>Mycolicibacterium</taxon>
    </lineage>
</organism>
<gene>
    <name evidence="8" type="primary">saeA</name>
    <name evidence="8" type="ORF">NIIDNTM18_00440</name>
</gene>
<dbReference type="Pfam" id="PF25835">
    <property type="entry name" value="Fn3_SaeA_5th"/>
    <property type="match status" value="1"/>
</dbReference>
<proteinExistence type="predicted"/>
<dbReference type="Pfam" id="PF25834">
    <property type="entry name" value="Fn3_SaeA_4th"/>
    <property type="match status" value="1"/>
</dbReference>
<feature type="domain" description="SaeA second Fn3-like" evidence="4">
    <location>
        <begin position="236"/>
        <end position="324"/>
    </location>
</feature>
<feature type="domain" description="SaeA first Fn3-like" evidence="3">
    <location>
        <begin position="139"/>
        <end position="230"/>
    </location>
</feature>
<dbReference type="Proteomes" id="UP000515734">
    <property type="component" value="Chromosome"/>
</dbReference>
<dbReference type="Pfam" id="PF25836">
    <property type="entry name" value="Fn3_SaeA_6th"/>
    <property type="match status" value="1"/>
</dbReference>
<dbReference type="InterPro" id="IPR058691">
    <property type="entry name" value="Fn3_SaeA_1st"/>
</dbReference>
<feature type="region of interest" description="Disordered" evidence="1">
    <location>
        <begin position="75"/>
        <end position="140"/>
    </location>
</feature>
<evidence type="ECO:0000259" key="4">
    <source>
        <dbReference type="Pfam" id="PF25833"/>
    </source>
</evidence>
<dbReference type="InterPro" id="IPR058692">
    <property type="entry name" value="Fn3_SaeA_2nd"/>
</dbReference>
<dbReference type="InterPro" id="IPR058696">
    <property type="entry name" value="Fn3_SaeA_5th"/>
</dbReference>
<evidence type="ECO:0000259" key="3">
    <source>
        <dbReference type="Pfam" id="PF25832"/>
    </source>
</evidence>
<evidence type="ECO:0000259" key="6">
    <source>
        <dbReference type="Pfam" id="PF25835"/>
    </source>
</evidence>
<evidence type="ECO:0000313" key="8">
    <source>
        <dbReference type="EMBL" id="BCI50766.1"/>
    </source>
</evidence>
<dbReference type="Pfam" id="PF25831">
    <property type="entry name" value="SaeA_1st"/>
    <property type="match status" value="1"/>
</dbReference>
<evidence type="ECO:0000313" key="9">
    <source>
        <dbReference type="Proteomes" id="UP000515734"/>
    </source>
</evidence>
<dbReference type="Pfam" id="PF25833">
    <property type="entry name" value="Fn3_SaeA_3rd"/>
    <property type="match status" value="1"/>
</dbReference>
<evidence type="ECO:0000259" key="7">
    <source>
        <dbReference type="Pfam" id="PF25836"/>
    </source>
</evidence>
<feature type="domain" description="SaeA fifth Fn3-like" evidence="7">
    <location>
        <begin position="546"/>
        <end position="671"/>
    </location>
</feature>
<feature type="domain" description="SaeA third Fn3-like" evidence="5">
    <location>
        <begin position="342"/>
        <end position="441"/>
    </location>
</feature>
<dbReference type="AlphaFoldDB" id="A0A6S6NYP4"/>
<sequence length="677" mass="72733">MTEHPHPDDDPRLGALLEWRQRLIDSGAVSARSFKEAHLRLVLRSGRTDVEQIRAMLPGSVSEHADDMARVLAELPVQPPEETTSADAPAGRHRGEDPPPADPPAPPPLSEPLPESSSGTDEFAAYVPSAPTGPTHSVTLHRRRDTGALELRWPPADATGATVVYRVVSGEDAPPRSPETGDLLAVTTETSATDDRPPVAAVRHFQVWANIGASRAEALAAQPVLHAGGVLISRISDFTLREDSGRIIGRYTVPPGVGAVYVYRMPAGEAHRDGPEYRILAGQDNLGGFVDIGVERGHRYVYRVRCAAPVGGVLRLSEAAQADVDVSAVLAPVNDLVITGSSADATVLDLAWTTPPGGRVAIYRTPTGPTAGAEGDELPEDALDQVGLPPELRLAQPITEQRDEDGRIRTAMPDVAWPDQWSRAYFTPVTLIGGRAMLGKTFSTVRTGVIRDIELTEYCNKQVLTFDWPDGAASVVVYIAPRGHDPDTGLAGQPYEITLEEYEKYGGLQLVGQLPVHGCSLHLAPIAFSGGRRVMGAISSIEYQGLLRLQYAVRVGRDADGRPFTATLAVRSEYDLPGSPAFVLVNNPHRIPLSVHDGDLVDVAPLNEQGQLAAPPAKELRWSQLTTTGGSELWAANVRNRQGWIRLFVSTPSPASLRLIALLDPPVEHLRLTPAAP</sequence>
<feature type="domain" description="SaeA N-terminal" evidence="2">
    <location>
        <begin position="12"/>
        <end position="72"/>
    </location>
</feature>
<reference evidence="8 9" key="1">
    <citation type="submission" date="2020-07" db="EMBL/GenBank/DDBJ databases">
        <title>Complete genome sequence of Mycolicibacterium litorale like strain isolated from cardiac implantable electronic device infection.</title>
        <authorList>
            <person name="Fukano H."/>
            <person name="Miyama H."/>
            <person name="Hoshino Y."/>
        </authorList>
    </citation>
    <scope>NUCLEOTIDE SEQUENCE [LARGE SCALE GENOMIC DNA]</scope>
    <source>
        <strain evidence="8 9">NIIDNTM18</strain>
    </source>
</reference>